<organism evidence="12">
    <name type="scientific">Oscillatoriales cyanobacterium SpSt-418</name>
    <dbReference type="NCBI Taxonomy" id="2282169"/>
    <lineage>
        <taxon>Bacteria</taxon>
        <taxon>Bacillati</taxon>
        <taxon>Cyanobacteriota</taxon>
        <taxon>Cyanophyceae</taxon>
        <taxon>Oscillatoriophycideae</taxon>
        <taxon>Oscillatoriales</taxon>
    </lineage>
</organism>
<evidence type="ECO:0000256" key="5">
    <source>
        <dbReference type="ARBA" id="ARBA00022741"/>
    </source>
</evidence>
<evidence type="ECO:0000256" key="2">
    <source>
        <dbReference type="ARBA" id="ARBA00022448"/>
    </source>
</evidence>
<dbReference type="PROSITE" id="PS00211">
    <property type="entry name" value="ABC_TRANSPORTER_1"/>
    <property type="match status" value="1"/>
</dbReference>
<dbReference type="SMART" id="SM00382">
    <property type="entry name" value="AAA"/>
    <property type="match status" value="1"/>
</dbReference>
<comment type="caution">
    <text evidence="12">The sequence shown here is derived from an EMBL/GenBank/DDBJ whole genome shotgun (WGS) entry which is preliminary data.</text>
</comment>
<dbReference type="PROSITE" id="PS50929">
    <property type="entry name" value="ABC_TM1F"/>
    <property type="match status" value="1"/>
</dbReference>
<dbReference type="GO" id="GO:0016887">
    <property type="term" value="F:ATP hydrolysis activity"/>
    <property type="evidence" value="ECO:0007669"/>
    <property type="project" value="InterPro"/>
</dbReference>
<keyword evidence="3" id="KW-1003">Cell membrane</keyword>
<dbReference type="GO" id="GO:0005524">
    <property type="term" value="F:ATP binding"/>
    <property type="evidence" value="ECO:0007669"/>
    <property type="project" value="UniProtKB-KW"/>
</dbReference>
<evidence type="ECO:0000256" key="1">
    <source>
        <dbReference type="ARBA" id="ARBA00004651"/>
    </source>
</evidence>
<comment type="subcellular location">
    <subcellularLocation>
        <location evidence="1">Cell membrane</location>
        <topology evidence="1">Multi-pass membrane protein</topology>
    </subcellularLocation>
</comment>
<dbReference type="PANTHER" id="PTHR43394:SF1">
    <property type="entry name" value="ATP-BINDING CASSETTE SUB-FAMILY B MEMBER 10, MITOCHONDRIAL"/>
    <property type="match status" value="1"/>
</dbReference>
<keyword evidence="5" id="KW-0547">Nucleotide-binding</keyword>
<evidence type="ECO:0000313" key="12">
    <source>
        <dbReference type="EMBL" id="HFM98178.1"/>
    </source>
</evidence>
<dbReference type="AlphaFoldDB" id="A0A7C3PG34"/>
<proteinExistence type="predicted"/>
<name>A0A7C3PG34_9CYAN</name>
<reference evidence="12" key="1">
    <citation type="journal article" date="2020" name="mSystems">
        <title>Genome- and Community-Level Interaction Insights into Carbon Utilization and Element Cycling Functions of Hydrothermarchaeota in Hydrothermal Sediment.</title>
        <authorList>
            <person name="Zhou Z."/>
            <person name="Liu Y."/>
            <person name="Xu W."/>
            <person name="Pan J."/>
            <person name="Luo Z.H."/>
            <person name="Li M."/>
        </authorList>
    </citation>
    <scope>NUCLEOTIDE SEQUENCE [LARGE SCALE GENOMIC DNA]</scope>
    <source>
        <strain evidence="12">SpSt-418</strain>
    </source>
</reference>
<dbReference type="Pfam" id="PF00005">
    <property type="entry name" value="ABC_tran"/>
    <property type="match status" value="1"/>
</dbReference>
<evidence type="ECO:0000256" key="6">
    <source>
        <dbReference type="ARBA" id="ARBA00022840"/>
    </source>
</evidence>
<sequence length="612" mass="69019">MEQQKQNPLRWVVRRLFRALSLYQFCGRAVQLVWQTNRLLTIALAFFTLIAGLLPASIAYVGKLIVDHVVLAAQSGLASDRWQTLQYLALEAVLVALLSGMRQGISLCQSLLRVLLGQKVNVLILEKALTLDMAHFEDSEFYDKMVRARREASIRPLSLVGRTFGLVQNSLALVTFGGLLLQFSSAALLILVIAAVPAFIAETRLAGEAFRLFRRRAPETRQQNYLEWLMSNESTAMEVKLFQLGPLLLNRYRNIFDRFYREDRNLTLRRGLWSYALGLLSTLAFYGAYVWIVLEAIAGKISLGDLTMYLVIFRQGQSTFSDMLSTISGMHEDCLYLSLLYEFLEQPIAEPTGYAIRGVAPEDGLKFERVTFTYPGNDQPALQNVSFHLRPGEKLAIVGENGSGKTTLIKLLTRLYSPDAGRILLDGLDLETWDVEALQRRIGVIFQNFVRYQFTVGENIGVGDVLALEDGDRWQEAAIKGTAHPLITTLADGYHTQLGRWFKEGRELSGGQWQKIALSRAFMRMDASILVLDEPTSAMDPEAEAQIFDQFRLMTQDQMAILISHRFSTVRRADRILVLNAGKVLECGTHEELLQQNGRYAHLFTLQAAGYR</sequence>
<dbReference type="SUPFAM" id="SSF52540">
    <property type="entry name" value="P-loop containing nucleoside triphosphate hydrolases"/>
    <property type="match status" value="1"/>
</dbReference>
<dbReference type="InterPro" id="IPR039421">
    <property type="entry name" value="Type_1_exporter"/>
</dbReference>
<evidence type="ECO:0000256" key="7">
    <source>
        <dbReference type="ARBA" id="ARBA00022989"/>
    </source>
</evidence>
<keyword evidence="4 9" id="KW-0812">Transmembrane</keyword>
<feature type="domain" description="ABC transmembrane type-1" evidence="11">
    <location>
        <begin position="42"/>
        <end position="332"/>
    </location>
</feature>
<feature type="transmembrane region" description="Helical" evidence="9">
    <location>
        <begin position="186"/>
        <end position="206"/>
    </location>
</feature>
<dbReference type="InterPro" id="IPR036640">
    <property type="entry name" value="ABC1_TM_sf"/>
</dbReference>
<evidence type="ECO:0000259" key="11">
    <source>
        <dbReference type="PROSITE" id="PS50929"/>
    </source>
</evidence>
<dbReference type="FunFam" id="3.40.50.300:FF:000221">
    <property type="entry name" value="Multidrug ABC transporter ATP-binding protein"/>
    <property type="match status" value="1"/>
</dbReference>
<dbReference type="Gene3D" id="3.40.50.300">
    <property type="entry name" value="P-loop containing nucleotide triphosphate hydrolases"/>
    <property type="match status" value="1"/>
</dbReference>
<dbReference type="SUPFAM" id="SSF90123">
    <property type="entry name" value="ABC transporter transmembrane region"/>
    <property type="match status" value="1"/>
</dbReference>
<evidence type="ECO:0000256" key="3">
    <source>
        <dbReference type="ARBA" id="ARBA00022475"/>
    </source>
</evidence>
<dbReference type="EMBL" id="DSRU01000157">
    <property type="protein sequence ID" value="HFM98178.1"/>
    <property type="molecule type" value="Genomic_DNA"/>
</dbReference>
<evidence type="ECO:0000256" key="9">
    <source>
        <dbReference type="SAM" id="Phobius"/>
    </source>
</evidence>
<dbReference type="PANTHER" id="PTHR43394">
    <property type="entry name" value="ATP-DEPENDENT PERMEASE MDL1, MITOCHONDRIAL"/>
    <property type="match status" value="1"/>
</dbReference>
<feature type="transmembrane region" description="Helical" evidence="9">
    <location>
        <begin position="39"/>
        <end position="62"/>
    </location>
</feature>
<dbReference type="Gene3D" id="1.20.1560.10">
    <property type="entry name" value="ABC transporter type 1, transmembrane domain"/>
    <property type="match status" value="1"/>
</dbReference>
<gene>
    <name evidence="12" type="ORF">ENR64_10570</name>
</gene>
<evidence type="ECO:0000256" key="8">
    <source>
        <dbReference type="ARBA" id="ARBA00023136"/>
    </source>
</evidence>
<evidence type="ECO:0000259" key="10">
    <source>
        <dbReference type="PROSITE" id="PS50893"/>
    </source>
</evidence>
<evidence type="ECO:0000256" key="4">
    <source>
        <dbReference type="ARBA" id="ARBA00022692"/>
    </source>
</evidence>
<dbReference type="InterPro" id="IPR027417">
    <property type="entry name" value="P-loop_NTPase"/>
</dbReference>
<feature type="domain" description="ABC transporter" evidence="10">
    <location>
        <begin position="365"/>
        <end position="606"/>
    </location>
</feature>
<dbReference type="PROSITE" id="PS50893">
    <property type="entry name" value="ABC_TRANSPORTER_2"/>
    <property type="match status" value="1"/>
</dbReference>
<accession>A0A7C3PG34</accession>
<keyword evidence="6 12" id="KW-0067">ATP-binding</keyword>
<feature type="transmembrane region" description="Helical" evidence="9">
    <location>
        <begin position="272"/>
        <end position="294"/>
    </location>
</feature>
<dbReference type="InterPro" id="IPR003439">
    <property type="entry name" value="ABC_transporter-like_ATP-bd"/>
</dbReference>
<keyword evidence="7 9" id="KW-1133">Transmembrane helix</keyword>
<protein>
    <submittedName>
        <fullName evidence="12">ABC transporter ATP-binding protein</fullName>
    </submittedName>
</protein>
<keyword evidence="2" id="KW-0813">Transport</keyword>
<dbReference type="GO" id="GO:0015421">
    <property type="term" value="F:ABC-type oligopeptide transporter activity"/>
    <property type="evidence" value="ECO:0007669"/>
    <property type="project" value="TreeGrafter"/>
</dbReference>
<dbReference type="InterPro" id="IPR017871">
    <property type="entry name" value="ABC_transporter-like_CS"/>
</dbReference>
<dbReference type="InterPro" id="IPR003593">
    <property type="entry name" value="AAA+_ATPase"/>
</dbReference>
<dbReference type="InterPro" id="IPR011527">
    <property type="entry name" value="ABC1_TM_dom"/>
</dbReference>
<dbReference type="GO" id="GO:0005886">
    <property type="term" value="C:plasma membrane"/>
    <property type="evidence" value="ECO:0007669"/>
    <property type="project" value="UniProtKB-SubCell"/>
</dbReference>
<keyword evidence="8 9" id="KW-0472">Membrane</keyword>